<evidence type="ECO:0000256" key="2">
    <source>
        <dbReference type="ARBA" id="ARBA00001933"/>
    </source>
</evidence>
<evidence type="ECO:0000256" key="5">
    <source>
        <dbReference type="ARBA" id="ARBA00011738"/>
    </source>
</evidence>
<dbReference type="Gene3D" id="3.90.1150.10">
    <property type="entry name" value="Aspartate Aminotransferase, domain 1"/>
    <property type="match status" value="1"/>
</dbReference>
<dbReference type="EMBL" id="JANQDH010000087">
    <property type="protein sequence ID" value="MDH6061319.1"/>
    <property type="molecule type" value="Genomic_DNA"/>
</dbReference>
<keyword evidence="6 10" id="KW-0663">Pyridoxal phosphate</keyword>
<name>A0AA43KC97_9CYAN</name>
<evidence type="ECO:0000256" key="9">
    <source>
        <dbReference type="ARBA" id="ARBA00023244"/>
    </source>
</evidence>
<sequence length="432" mass="46114">MVNTTIKTTKSQEIFAAAQNLMPGGVSSPVRAFKSVGGQPIVFDRVKNSYIWDVDGNQYIDYVGTWGPAICGHAHPEVIAALHEALEKGTSFGAPSVLENLLAEMVIDAVPSIEMVRFVNSGTEACMAVLRLMRAFTNREKIIKFEGCYHGHADMFLVKAGSGVATLGLPDSPGVPKSATSHTLTAPYNDLEAVKALFAENRDEIAGVILEPVVGNAGFITPDAGFLEGLRELTHEHGALLVFDEVMTGFRIAYGGAQEKFGVTPDLTTLGKVIGGGLPVGAYGGRRDIMSMIAPAGPVYQAGTLSGNPLAMTAGIKTLELLQRPGTYEYLEQITRQLADGLLQIAQDTGHPACGGNISAMFGLFFTSGPVHNYEDAKRSDMAKFGRFHRGMLDRGVYLAPSQFEAGFTSLAHTEADIQETLTAAREVLSTL</sequence>
<dbReference type="NCBIfam" id="TIGR00713">
    <property type="entry name" value="hemL"/>
    <property type="match status" value="1"/>
</dbReference>
<keyword evidence="7" id="KW-0149">Chlorophyll biosynthesis</keyword>
<dbReference type="InterPro" id="IPR005814">
    <property type="entry name" value="Aminotrans_3"/>
</dbReference>
<dbReference type="GO" id="GO:0030170">
    <property type="term" value="F:pyridoxal phosphate binding"/>
    <property type="evidence" value="ECO:0007669"/>
    <property type="project" value="InterPro"/>
</dbReference>
<comment type="subunit">
    <text evidence="5 10">Homodimer.</text>
</comment>
<dbReference type="InterPro" id="IPR015422">
    <property type="entry name" value="PyrdxlP-dep_Trfase_small"/>
</dbReference>
<dbReference type="EC" id="5.4.3.8" evidence="10"/>
<comment type="catalytic activity">
    <reaction evidence="1 10">
        <text>(S)-4-amino-5-oxopentanoate = 5-aminolevulinate</text>
        <dbReference type="Rhea" id="RHEA:14265"/>
        <dbReference type="ChEBI" id="CHEBI:57501"/>
        <dbReference type="ChEBI" id="CHEBI:356416"/>
        <dbReference type="EC" id="5.4.3.8"/>
    </reaction>
</comment>
<evidence type="ECO:0000256" key="10">
    <source>
        <dbReference type="HAMAP-Rule" id="MF_00375"/>
    </source>
</evidence>
<evidence type="ECO:0000256" key="1">
    <source>
        <dbReference type="ARBA" id="ARBA00001579"/>
    </source>
</evidence>
<dbReference type="HAMAP" id="MF_00375">
    <property type="entry name" value="HemL_aminotrans_3"/>
    <property type="match status" value="1"/>
</dbReference>
<dbReference type="PANTHER" id="PTHR43713:SF3">
    <property type="entry name" value="GLUTAMATE-1-SEMIALDEHYDE 2,1-AMINOMUTASE 1, CHLOROPLASTIC-RELATED"/>
    <property type="match status" value="1"/>
</dbReference>
<comment type="pathway">
    <text evidence="3">Porphyrin-containing compound metabolism; protoporphyrin-IX biosynthesis; 5-aminolevulinate from L-glutamyl-tRNA(Glu): step 2/2.</text>
</comment>
<keyword evidence="12" id="KW-1185">Reference proteome</keyword>
<dbReference type="GO" id="GO:0008483">
    <property type="term" value="F:transaminase activity"/>
    <property type="evidence" value="ECO:0007669"/>
    <property type="project" value="InterPro"/>
</dbReference>
<evidence type="ECO:0000313" key="12">
    <source>
        <dbReference type="Proteomes" id="UP001159387"/>
    </source>
</evidence>
<gene>
    <name evidence="10 11" type="primary">hemL</name>
    <name evidence="11" type="ORF">NWP17_12885</name>
</gene>
<comment type="similarity">
    <text evidence="4 10">Belongs to the class-III pyridoxal-phosphate-dependent aminotransferase family. HemL subfamily.</text>
</comment>
<dbReference type="InterPro" id="IPR049704">
    <property type="entry name" value="Aminotrans_3_PPA_site"/>
</dbReference>
<keyword evidence="8 10" id="KW-0413">Isomerase</keyword>
<evidence type="ECO:0000313" key="11">
    <source>
        <dbReference type="EMBL" id="MDH6061319.1"/>
    </source>
</evidence>
<keyword evidence="10" id="KW-0963">Cytoplasm</keyword>
<feature type="modified residue" description="N6-(pyridoxal phosphate)lysine" evidence="10">
    <location>
        <position position="272"/>
    </location>
</feature>
<evidence type="ECO:0000256" key="8">
    <source>
        <dbReference type="ARBA" id="ARBA00023235"/>
    </source>
</evidence>
<dbReference type="CDD" id="cd00610">
    <property type="entry name" value="OAT_like"/>
    <property type="match status" value="1"/>
</dbReference>
<dbReference type="InterPro" id="IPR015424">
    <property type="entry name" value="PyrdxlP-dep_Trfase"/>
</dbReference>
<dbReference type="PANTHER" id="PTHR43713">
    <property type="entry name" value="GLUTAMATE-1-SEMIALDEHYDE 2,1-AMINOMUTASE"/>
    <property type="match status" value="1"/>
</dbReference>
<evidence type="ECO:0000256" key="6">
    <source>
        <dbReference type="ARBA" id="ARBA00022898"/>
    </source>
</evidence>
<dbReference type="FunFam" id="3.40.640.10:FF:000021">
    <property type="entry name" value="Glutamate-1-semialdehyde 2,1-aminomutase"/>
    <property type="match status" value="1"/>
</dbReference>
<comment type="cofactor">
    <cofactor evidence="2 10">
        <name>pyridoxal 5'-phosphate</name>
        <dbReference type="ChEBI" id="CHEBI:597326"/>
    </cofactor>
</comment>
<dbReference type="InterPro" id="IPR015421">
    <property type="entry name" value="PyrdxlP-dep_Trfase_major"/>
</dbReference>
<reference evidence="11 12" key="1">
    <citation type="journal article" date="2023" name="J. Phycol.">
        <title>Chrysosporum ovalisporum is synonymous with the true-branching cyanobacterium Umezakia natans (Nostocales/Aphanizomenonaceae).</title>
        <authorList>
            <person name="McGregor G.B."/>
            <person name="Sendall B.C."/>
            <person name="Niiyama Y."/>
            <person name="Tuji A."/>
            <person name="Willis A."/>
        </authorList>
    </citation>
    <scope>NUCLEOTIDE SEQUENCE [LARGE SCALE GENOMIC DNA]</scope>
    <source>
        <strain evidence="11 12">ANA360D</strain>
    </source>
</reference>
<dbReference type="SUPFAM" id="SSF53383">
    <property type="entry name" value="PLP-dependent transferases"/>
    <property type="match status" value="1"/>
</dbReference>
<dbReference type="GO" id="GO:0042286">
    <property type="term" value="F:glutamate-1-semialdehyde 2,1-aminomutase activity"/>
    <property type="evidence" value="ECO:0007669"/>
    <property type="project" value="UniProtKB-UniRule"/>
</dbReference>
<accession>A0AA43KC97</accession>
<comment type="caution">
    <text evidence="11">The sequence shown here is derived from an EMBL/GenBank/DDBJ whole genome shotgun (WGS) entry which is preliminary data.</text>
</comment>
<protein>
    <recommendedName>
        <fullName evidence="10">Glutamate-1-semialdehyde 2,1-aminomutase</fullName>
        <shortName evidence="10">GSA</shortName>
        <ecNumber evidence="10">5.4.3.8</ecNumber>
    </recommendedName>
    <alternativeName>
        <fullName evidence="10">Glutamate-1-semialdehyde aminotransferase</fullName>
        <shortName evidence="10">GSA-AT</shortName>
    </alternativeName>
</protein>
<dbReference type="Proteomes" id="UP001159387">
    <property type="component" value="Unassembled WGS sequence"/>
</dbReference>
<dbReference type="RefSeq" id="WP_280655295.1">
    <property type="nucleotide sequence ID" value="NZ_JANQDH010000087.1"/>
</dbReference>
<evidence type="ECO:0000256" key="4">
    <source>
        <dbReference type="ARBA" id="ARBA00008981"/>
    </source>
</evidence>
<dbReference type="NCBIfam" id="NF000818">
    <property type="entry name" value="PRK00062.1"/>
    <property type="match status" value="1"/>
</dbReference>
<dbReference type="PROSITE" id="PS00600">
    <property type="entry name" value="AA_TRANSFER_CLASS_3"/>
    <property type="match status" value="1"/>
</dbReference>
<comment type="subcellular location">
    <subcellularLocation>
        <location evidence="10">Cytoplasm</location>
    </subcellularLocation>
</comment>
<proteinExistence type="inferred from homology"/>
<evidence type="ECO:0000256" key="7">
    <source>
        <dbReference type="ARBA" id="ARBA00023171"/>
    </source>
</evidence>
<dbReference type="FunFam" id="3.90.1150.10:FF:000012">
    <property type="entry name" value="Glutamate-1-semialdehyde 2,1-aminomutase"/>
    <property type="match status" value="1"/>
</dbReference>
<dbReference type="AlphaFoldDB" id="A0AA43KC97"/>
<dbReference type="Gene3D" id="3.40.640.10">
    <property type="entry name" value="Type I PLP-dependent aspartate aminotransferase-like (Major domain)"/>
    <property type="match status" value="1"/>
</dbReference>
<dbReference type="GO" id="GO:0005737">
    <property type="term" value="C:cytoplasm"/>
    <property type="evidence" value="ECO:0007669"/>
    <property type="project" value="UniProtKB-SubCell"/>
</dbReference>
<dbReference type="GO" id="GO:0006782">
    <property type="term" value="P:protoporphyrinogen IX biosynthetic process"/>
    <property type="evidence" value="ECO:0007669"/>
    <property type="project" value="UniProtKB-UniRule"/>
</dbReference>
<dbReference type="GO" id="GO:0015995">
    <property type="term" value="P:chlorophyll biosynthetic process"/>
    <property type="evidence" value="ECO:0007669"/>
    <property type="project" value="UniProtKB-KW"/>
</dbReference>
<dbReference type="InterPro" id="IPR004639">
    <property type="entry name" value="4pyrrol_synth_GluAld_NH2Trfase"/>
</dbReference>
<keyword evidence="9 10" id="KW-0627">Porphyrin biosynthesis</keyword>
<evidence type="ECO:0000256" key="3">
    <source>
        <dbReference type="ARBA" id="ARBA00004819"/>
    </source>
</evidence>
<organism evidence="11 12">
    <name type="scientific">Chrysosporum bergii ANA360D</name>
    <dbReference type="NCBI Taxonomy" id="617107"/>
    <lineage>
        <taxon>Bacteria</taxon>
        <taxon>Bacillati</taxon>
        <taxon>Cyanobacteriota</taxon>
        <taxon>Cyanophyceae</taxon>
        <taxon>Nostocales</taxon>
        <taxon>Nodulariaceae</taxon>
        <taxon>Chrysosporum</taxon>
    </lineage>
</organism>
<dbReference type="Pfam" id="PF00202">
    <property type="entry name" value="Aminotran_3"/>
    <property type="match status" value="1"/>
</dbReference>